<evidence type="ECO:0000313" key="3">
    <source>
        <dbReference type="Proteomes" id="UP000324222"/>
    </source>
</evidence>
<name>A0A5B7H098_PORTR</name>
<dbReference type="Proteomes" id="UP000324222">
    <property type="component" value="Unassembled WGS sequence"/>
</dbReference>
<organism evidence="2 3">
    <name type="scientific">Portunus trituberculatus</name>
    <name type="common">Swimming crab</name>
    <name type="synonym">Neptunus trituberculatus</name>
    <dbReference type="NCBI Taxonomy" id="210409"/>
    <lineage>
        <taxon>Eukaryota</taxon>
        <taxon>Metazoa</taxon>
        <taxon>Ecdysozoa</taxon>
        <taxon>Arthropoda</taxon>
        <taxon>Crustacea</taxon>
        <taxon>Multicrustacea</taxon>
        <taxon>Malacostraca</taxon>
        <taxon>Eumalacostraca</taxon>
        <taxon>Eucarida</taxon>
        <taxon>Decapoda</taxon>
        <taxon>Pleocyemata</taxon>
        <taxon>Brachyura</taxon>
        <taxon>Eubrachyura</taxon>
        <taxon>Portunoidea</taxon>
        <taxon>Portunidae</taxon>
        <taxon>Portuninae</taxon>
        <taxon>Portunus</taxon>
    </lineage>
</organism>
<feature type="compositionally biased region" description="Polar residues" evidence="1">
    <location>
        <begin position="38"/>
        <end position="56"/>
    </location>
</feature>
<proteinExistence type="predicted"/>
<feature type="compositionally biased region" description="Polar residues" evidence="1">
    <location>
        <begin position="1"/>
        <end position="11"/>
    </location>
</feature>
<dbReference type="AlphaFoldDB" id="A0A5B7H098"/>
<evidence type="ECO:0000256" key="1">
    <source>
        <dbReference type="SAM" id="MobiDB-lite"/>
    </source>
</evidence>
<feature type="region of interest" description="Disordered" evidence="1">
    <location>
        <begin position="1"/>
        <end position="115"/>
    </location>
</feature>
<sequence length="115" mass="12939">MRPNTDRTQLFSAKPQRPVRGGPPTQVFRRQRNRNQEPKASSIRQASHSLQNTLDTTSKKSNTETQNKRRSSSKIDGLIDGLRDLNAPKGGNHDGASQIRQPIKGFRHGHVQKHP</sequence>
<gene>
    <name evidence="2" type="ORF">E2C01_056685</name>
</gene>
<protein>
    <submittedName>
        <fullName evidence="2">Uncharacterized protein</fullName>
    </submittedName>
</protein>
<comment type="caution">
    <text evidence="2">The sequence shown here is derived from an EMBL/GenBank/DDBJ whole genome shotgun (WGS) entry which is preliminary data.</text>
</comment>
<feature type="compositionally biased region" description="Basic residues" evidence="1">
    <location>
        <begin position="105"/>
        <end position="115"/>
    </location>
</feature>
<reference evidence="2 3" key="1">
    <citation type="submission" date="2019-05" db="EMBL/GenBank/DDBJ databases">
        <title>Another draft genome of Portunus trituberculatus and its Hox gene families provides insights of decapod evolution.</title>
        <authorList>
            <person name="Jeong J.-H."/>
            <person name="Song I."/>
            <person name="Kim S."/>
            <person name="Choi T."/>
            <person name="Kim D."/>
            <person name="Ryu S."/>
            <person name="Kim W."/>
        </authorList>
    </citation>
    <scope>NUCLEOTIDE SEQUENCE [LARGE SCALE GENOMIC DNA]</scope>
    <source>
        <tissue evidence="2">Muscle</tissue>
    </source>
</reference>
<keyword evidence="3" id="KW-1185">Reference proteome</keyword>
<accession>A0A5B7H098</accession>
<evidence type="ECO:0000313" key="2">
    <source>
        <dbReference type="EMBL" id="MPC62598.1"/>
    </source>
</evidence>
<dbReference type="EMBL" id="VSRR010019848">
    <property type="protein sequence ID" value="MPC62598.1"/>
    <property type="molecule type" value="Genomic_DNA"/>
</dbReference>